<dbReference type="Proteomes" id="UP001156441">
    <property type="component" value="Unassembled WGS sequence"/>
</dbReference>
<evidence type="ECO:0000313" key="2">
    <source>
        <dbReference type="Proteomes" id="UP001156441"/>
    </source>
</evidence>
<sequence>MKPTEEYTPDECVALLTEWAATSPSARFVVIAIAPDGTDAALLGWGLALPDYAFTHLPELGLHGAFRSADHLLRLLNRTLHARIAWIDPTPETWPEA</sequence>
<reference evidence="1 2" key="1">
    <citation type="submission" date="2021-02" db="EMBL/GenBank/DDBJ databases">
        <title>Actinophytocola xerophila sp. nov., isolated from soil of cotton cropping field.</title>
        <authorList>
            <person name="Huang R."/>
            <person name="Chen X."/>
            <person name="Ge X."/>
            <person name="Liu W."/>
        </authorList>
    </citation>
    <scope>NUCLEOTIDE SEQUENCE [LARGE SCALE GENOMIC DNA]</scope>
    <source>
        <strain evidence="1 2">S1-96</strain>
    </source>
</reference>
<dbReference type="EMBL" id="JAFFZE010000019">
    <property type="protein sequence ID" value="MCT2586430.1"/>
    <property type="molecule type" value="Genomic_DNA"/>
</dbReference>
<keyword evidence="2" id="KW-1185">Reference proteome</keyword>
<organism evidence="1 2">
    <name type="scientific">Actinophytocola gossypii</name>
    <dbReference type="NCBI Taxonomy" id="2812003"/>
    <lineage>
        <taxon>Bacteria</taxon>
        <taxon>Bacillati</taxon>
        <taxon>Actinomycetota</taxon>
        <taxon>Actinomycetes</taxon>
        <taxon>Pseudonocardiales</taxon>
        <taxon>Pseudonocardiaceae</taxon>
    </lineage>
</organism>
<accession>A0ABT2JEZ3</accession>
<proteinExistence type="predicted"/>
<comment type="caution">
    <text evidence="1">The sequence shown here is derived from an EMBL/GenBank/DDBJ whole genome shotgun (WGS) entry which is preliminary data.</text>
</comment>
<dbReference type="RefSeq" id="WP_260194258.1">
    <property type="nucleotide sequence ID" value="NZ_JAFFZE010000019.1"/>
</dbReference>
<name>A0ABT2JEZ3_9PSEU</name>
<evidence type="ECO:0000313" key="1">
    <source>
        <dbReference type="EMBL" id="MCT2586430.1"/>
    </source>
</evidence>
<gene>
    <name evidence="1" type="ORF">JT362_25230</name>
</gene>
<protein>
    <submittedName>
        <fullName evidence="1">Uncharacterized protein</fullName>
    </submittedName>
</protein>